<evidence type="ECO:0000313" key="4">
    <source>
        <dbReference type="EMBL" id="GAM37714.1"/>
    </source>
</evidence>
<evidence type="ECO:0000256" key="1">
    <source>
        <dbReference type="RuleBase" id="RU363098"/>
    </source>
</evidence>
<dbReference type="GO" id="GO:0003723">
    <property type="term" value="F:RNA binding"/>
    <property type="evidence" value="ECO:0007669"/>
    <property type="project" value="UniProtKB-KW"/>
</dbReference>
<dbReference type="InterPro" id="IPR057503">
    <property type="entry name" value="PH_RdRP"/>
</dbReference>
<accession>A0A6V8H8K1</accession>
<dbReference type="PANTHER" id="PTHR23079">
    <property type="entry name" value="RNA-DEPENDENT RNA POLYMERASE"/>
    <property type="match status" value="1"/>
</dbReference>
<keyword evidence="1" id="KW-0548">Nucleotidyltransferase</keyword>
<gene>
    <name evidence="4" type="ORF">TCE0_024f07849</name>
</gene>
<dbReference type="PANTHER" id="PTHR23079:SF17">
    <property type="entry name" value="RNA-DEPENDENT RNA POLYMERASE"/>
    <property type="match status" value="1"/>
</dbReference>
<dbReference type="EC" id="2.7.7.48" evidence="1"/>
<keyword evidence="1" id="KW-0696">RNA-directed RNA polymerase</keyword>
<keyword evidence="5" id="KW-1185">Reference proteome</keyword>
<evidence type="ECO:0000259" key="3">
    <source>
        <dbReference type="Pfam" id="PF25358"/>
    </source>
</evidence>
<evidence type="ECO:0000259" key="2">
    <source>
        <dbReference type="Pfam" id="PF05183"/>
    </source>
</evidence>
<proteinExistence type="inferred from homology"/>
<name>A0A6V8H8K1_TALPI</name>
<dbReference type="Pfam" id="PF05183">
    <property type="entry name" value="RdRP"/>
    <property type="match status" value="1"/>
</dbReference>
<feature type="domain" description="RDRP core" evidence="2">
    <location>
        <begin position="422"/>
        <end position="1024"/>
    </location>
</feature>
<dbReference type="GO" id="GO:0030422">
    <property type="term" value="P:siRNA processing"/>
    <property type="evidence" value="ECO:0007669"/>
    <property type="project" value="TreeGrafter"/>
</dbReference>
<comment type="similarity">
    <text evidence="1">Belongs to the RdRP family.</text>
</comment>
<dbReference type="Proteomes" id="UP000053095">
    <property type="component" value="Unassembled WGS sequence"/>
</dbReference>
<reference evidence="5" key="1">
    <citation type="journal article" date="2015" name="Genome Announc.">
        <title>Draft genome sequence of Talaromyces cellulolyticus strain Y-94, a source of lignocellulosic biomass-degrading enzymes.</title>
        <authorList>
            <person name="Fujii T."/>
            <person name="Koike H."/>
            <person name="Sawayama S."/>
            <person name="Yano S."/>
            <person name="Inoue H."/>
        </authorList>
    </citation>
    <scope>NUCLEOTIDE SEQUENCE [LARGE SCALE GENOMIC DNA]</scope>
    <source>
        <strain evidence="5">Y-94</strain>
    </source>
</reference>
<dbReference type="GO" id="GO:0031380">
    <property type="term" value="C:nuclear RNA-directed RNA polymerase complex"/>
    <property type="evidence" value="ECO:0007669"/>
    <property type="project" value="TreeGrafter"/>
</dbReference>
<keyword evidence="1" id="KW-0808">Transferase</keyword>
<dbReference type="InterPro" id="IPR057596">
    <property type="entry name" value="RDRP_core"/>
</dbReference>
<protein>
    <recommendedName>
        <fullName evidence="1">RNA-dependent RNA polymerase</fullName>
        <ecNumber evidence="1">2.7.7.48</ecNumber>
    </recommendedName>
</protein>
<dbReference type="GO" id="GO:0003968">
    <property type="term" value="F:RNA-directed RNA polymerase activity"/>
    <property type="evidence" value="ECO:0007669"/>
    <property type="project" value="UniProtKB-KW"/>
</dbReference>
<comment type="catalytic activity">
    <reaction evidence="1">
        <text>RNA(n) + a ribonucleoside 5'-triphosphate = RNA(n+1) + diphosphate</text>
        <dbReference type="Rhea" id="RHEA:21248"/>
        <dbReference type="Rhea" id="RHEA-COMP:14527"/>
        <dbReference type="Rhea" id="RHEA-COMP:17342"/>
        <dbReference type="ChEBI" id="CHEBI:33019"/>
        <dbReference type="ChEBI" id="CHEBI:61557"/>
        <dbReference type="ChEBI" id="CHEBI:140395"/>
        <dbReference type="EC" id="2.7.7.48"/>
    </reaction>
</comment>
<dbReference type="EMBL" id="DF933820">
    <property type="protein sequence ID" value="GAM37714.1"/>
    <property type="molecule type" value="Genomic_DNA"/>
</dbReference>
<dbReference type="Pfam" id="PF25358">
    <property type="entry name" value="PH_fung_RdRP"/>
    <property type="match status" value="1"/>
</dbReference>
<dbReference type="InterPro" id="IPR007855">
    <property type="entry name" value="RDRP"/>
</dbReference>
<organism evidence="4 5">
    <name type="scientific">Talaromyces pinophilus</name>
    <name type="common">Penicillium pinophilum</name>
    <dbReference type="NCBI Taxonomy" id="128442"/>
    <lineage>
        <taxon>Eukaryota</taxon>
        <taxon>Fungi</taxon>
        <taxon>Dikarya</taxon>
        <taxon>Ascomycota</taxon>
        <taxon>Pezizomycotina</taxon>
        <taxon>Eurotiomycetes</taxon>
        <taxon>Eurotiomycetidae</taxon>
        <taxon>Eurotiales</taxon>
        <taxon>Trichocomaceae</taxon>
        <taxon>Talaromyces</taxon>
        <taxon>Talaromyces sect. Talaromyces</taxon>
    </lineage>
</organism>
<evidence type="ECO:0000313" key="5">
    <source>
        <dbReference type="Proteomes" id="UP000053095"/>
    </source>
</evidence>
<feature type="domain" description="RdRP-like PH" evidence="3">
    <location>
        <begin position="125"/>
        <end position="296"/>
    </location>
</feature>
<keyword evidence="1" id="KW-0694">RNA-binding</keyword>
<comment type="caution">
    <text evidence="4">The sequence shown here is derived from an EMBL/GenBank/DDBJ whole genome shotgun (WGS) entry which is preliminary data.</text>
</comment>
<sequence length="1207" mass="138960">MEVFCRNVPSQLKPRHLKQELRPILAELDIVSFECRVHATGHATITIADVAKARLLLARYPRVQKGQRVPEKQRLKIRGTIIFIEEGRNQPDPHLISSLMDEEVQRRSQPRRPIVSNDIDSQGPRKFPIFTLSCGTFDFRGTRPVFIDQFTLLAMGTIHFGSNKLTITISNPEDGQKNFKIESEYWSIYDAIYVSNQGNLTVTFGCNYAPRLFEAPVKSTQQATLAAFMRDRRAPPPREEKKTRIGYLNPSHKYVVSSCFVYRVTLMNQNDFFNITRLSHNPNMPELVNWREMRFPAGAPFTSQLITFFTVLRQWNFPFVVQFQLQMLVSNGELTPEKVMDLFPYVKKLLARKRPLVAAKILKGLTRRLHHPDPHADSADVSLDAITDTLDEIEEMQALEYLQPGQPGYLHHNQMEIHRISVTPTGIYLDGPNVEAENRVLRKYRSQRDYFIRVRFIEESGDLLMYDISSNLDPIFNRFREVMRDGVIIADRHYRFLGFSHSSLRSRSCWFMAEFHDPTTGELVTVNKLISRLGDFSHIKSPSKFAARLGQTFSDTLTSISVDKDMVKRIDDVERNERVFSDGCGTISKEILWRIYRDYPRNAAVRPTVFQVRISGAKGMLSWDSTLKGPTICLRDSMIKFRAEADHNIEICGSGIHSLPCYLNAPLIKIFEDLGVSRDLFLELQREEVESLRQTVRSPQQAAIFLDQAHIAKSTRLSWLITLLQSIGINYNQDRFLRRAVELVILMKLRDLKYKARILIPEAVTLYGIMDETGYLKEGEIFVPILNEETKRRDILVQKKVLITRSPAFHPGDVQFANAVNVPEDSPLRKLHNCVVFSQKGARDLPSQLSGGDLDGDIFNIIYDPRFRLQRLAMPADYPRVPGTELDRPVQIEDIQDFFITFMQQDQLGRIATTHKILADQQVKGTFDPNCLTLAELHSTAVDFSKTGTPVDIKKIPKYPPYRPDFMAPGPRVRVAESIEVLDNGNEYIWNDDAESVIDDDDDVRPPLRYYKSQRVLGALYRMINEKDFVNELEWDSSNRQTQSKSVNVLASVWEYVERETAGFLWDHCVKDAHYVRDVYEDSIQDLMYQYSDAPWKSSLTEVEVFIGNIMGQNHKQTAYQKESSRAMRDAYDDLVKWTMSLITGRGTDDERESLERSIACFWIALEDTRQKKSSLLPNQKKLGSYAWIAAVTCLHEIDKLQRRAPF</sequence>
<dbReference type="AlphaFoldDB" id="A0A6V8H8K1"/>